<dbReference type="EMBL" id="SNRY01000366">
    <property type="protein sequence ID" value="KAA6341770.1"/>
    <property type="molecule type" value="Genomic_DNA"/>
</dbReference>
<evidence type="ECO:0000256" key="2">
    <source>
        <dbReference type="ARBA" id="ARBA00022729"/>
    </source>
</evidence>
<evidence type="ECO:0008006" key="7">
    <source>
        <dbReference type="Google" id="ProtNLM"/>
    </source>
</evidence>
<comment type="similarity">
    <text evidence="1">Belongs to the glycosyl hydrolase 30 family.</text>
</comment>
<dbReference type="PRINTS" id="PR00843">
    <property type="entry name" value="GLHYDRLASE30"/>
</dbReference>
<dbReference type="Pfam" id="PF17189">
    <property type="entry name" value="Glyco_hydro_30C"/>
    <property type="match status" value="1"/>
</dbReference>
<dbReference type="GO" id="GO:0006680">
    <property type="term" value="P:glucosylceramide catabolic process"/>
    <property type="evidence" value="ECO:0007669"/>
    <property type="project" value="TreeGrafter"/>
</dbReference>
<evidence type="ECO:0000256" key="1">
    <source>
        <dbReference type="ARBA" id="ARBA00005382"/>
    </source>
</evidence>
<dbReference type="InterPro" id="IPR001139">
    <property type="entry name" value="Glyco_hydro_30"/>
</dbReference>
<feature type="domain" description="Glycosyl hydrolase family 30 TIM-barrel" evidence="4">
    <location>
        <begin position="63"/>
        <end position="409"/>
    </location>
</feature>
<dbReference type="GO" id="GO:0004348">
    <property type="term" value="F:glucosylceramidase activity"/>
    <property type="evidence" value="ECO:0007669"/>
    <property type="project" value="InterPro"/>
</dbReference>
<dbReference type="Gene3D" id="2.60.40.1180">
    <property type="entry name" value="Golgi alpha-mannosidase II"/>
    <property type="match status" value="1"/>
</dbReference>
<organism evidence="6">
    <name type="scientific">termite gut metagenome</name>
    <dbReference type="NCBI Taxonomy" id="433724"/>
    <lineage>
        <taxon>unclassified sequences</taxon>
        <taxon>metagenomes</taxon>
        <taxon>organismal metagenomes</taxon>
    </lineage>
</organism>
<name>A0A5J4S8T5_9ZZZZ</name>
<comment type="caution">
    <text evidence="6">The sequence shown here is derived from an EMBL/GenBank/DDBJ whole genome shotgun (WGS) entry which is preliminary data.</text>
</comment>
<feature type="domain" description="Glycosyl hydrolase family 30 beta sandwich" evidence="5">
    <location>
        <begin position="419"/>
        <end position="469"/>
    </location>
</feature>
<gene>
    <name evidence="6" type="ORF">EZS27_010437</name>
</gene>
<dbReference type="PANTHER" id="PTHR11069">
    <property type="entry name" value="GLUCOSYLCERAMIDASE"/>
    <property type="match status" value="1"/>
</dbReference>
<reference evidence="6" key="1">
    <citation type="submission" date="2019-03" db="EMBL/GenBank/DDBJ databases">
        <title>Single cell metagenomics reveals metabolic interactions within the superorganism composed of flagellate Streblomastix strix and complex community of Bacteroidetes bacteria on its surface.</title>
        <authorList>
            <person name="Treitli S.C."/>
            <person name="Kolisko M."/>
            <person name="Husnik F."/>
            <person name="Keeling P."/>
            <person name="Hampl V."/>
        </authorList>
    </citation>
    <scope>NUCLEOTIDE SEQUENCE</scope>
    <source>
        <strain evidence="6">STM</strain>
    </source>
</reference>
<dbReference type="InterPro" id="IPR013780">
    <property type="entry name" value="Glyco_hydro_b"/>
</dbReference>
<dbReference type="AlphaFoldDB" id="A0A5J4S8T5"/>
<dbReference type="PANTHER" id="PTHR11069:SF23">
    <property type="entry name" value="LYSOSOMAL ACID GLUCOSYLCERAMIDASE"/>
    <property type="match status" value="1"/>
</dbReference>
<evidence type="ECO:0000256" key="3">
    <source>
        <dbReference type="ARBA" id="ARBA00022801"/>
    </source>
</evidence>
<evidence type="ECO:0000313" key="6">
    <source>
        <dbReference type="EMBL" id="KAA6341770.1"/>
    </source>
</evidence>
<evidence type="ECO:0000259" key="4">
    <source>
        <dbReference type="Pfam" id="PF02055"/>
    </source>
</evidence>
<proteinExistence type="inferred from homology"/>
<keyword evidence="3" id="KW-0378">Hydrolase</keyword>
<dbReference type="Pfam" id="PF02055">
    <property type="entry name" value="Glyco_hydro_30"/>
    <property type="match status" value="1"/>
</dbReference>
<dbReference type="InterPro" id="IPR033452">
    <property type="entry name" value="GH30_C"/>
</dbReference>
<dbReference type="Gene3D" id="3.20.20.80">
    <property type="entry name" value="Glycosidases"/>
    <property type="match status" value="1"/>
</dbReference>
<protein>
    <recommendedName>
        <fullName evidence="7">Glucuronoarabinoxylan endo-1,4-beta-xylanase</fullName>
    </recommendedName>
</protein>
<dbReference type="InterPro" id="IPR017853">
    <property type="entry name" value="GH"/>
</dbReference>
<dbReference type="SUPFAM" id="SSF51445">
    <property type="entry name" value="(Trans)glycosidases"/>
    <property type="match status" value="1"/>
</dbReference>
<dbReference type="InterPro" id="IPR033453">
    <property type="entry name" value="Glyco_hydro_30_TIM-barrel"/>
</dbReference>
<evidence type="ECO:0000259" key="5">
    <source>
        <dbReference type="Pfam" id="PF17189"/>
    </source>
</evidence>
<sequence>MKLQIFICFLFVVYSLHAQNVEWISTTNDSPWQKEKTTNIKRVKHSASIPVDIEISNEKVQYIEGIGGCFNEMGWDAMMSLSPQQRDQVMNNLFSQEQSNYSYCRIPIGASDYGLGFYSLNDVAEDFNMINFNIHRDRYILIPYIKAAQKIHPELKIFASPWSPPAWMKTNNHYASNMYKNGTDYNGLPEEKITETPTTAFRMERGYLRAYALYFTKFIQAYEKEGITINALHVQNEPCSNQIFPSCNWRAEDLSYFIGEFLGPKFETEKIHTDIYFGTINTGNIAYFKAALDNKHVAKYIQGIGLQWDGKRAIATLHQEYPQLKIMQTESECGNGSNNWEAAEYTWGLINHYMKNGANLYAYWNMILDDTGSSMWGWVQNSLISINKTTGKVRYNPEYYIMKHLSHYVSPGSYYLKSSEGNDHLAFVNPDGKIIVVVVNKENTNKTVNISVQNQEFSIELKAKSFNTIKF</sequence>
<keyword evidence="2" id="KW-0732">Signal</keyword>
<accession>A0A5J4S8T5</accession>
<dbReference type="GO" id="GO:0016020">
    <property type="term" value="C:membrane"/>
    <property type="evidence" value="ECO:0007669"/>
    <property type="project" value="GOC"/>
</dbReference>